<dbReference type="Proteomes" id="UP001495147">
    <property type="component" value="Unassembled WGS sequence"/>
</dbReference>
<sequence length="150" mass="16858">MYHAIVEHKIRRAFADINAGRFEGIAAQFASEHRHAMVGQHALGGERGCLAATQRWYDRLQRLLPGLRFDIDRVLVRGWPWRTWVAVSWRDSFALPDGSRGSNRGVHEFELAWGRVRVLTVHCDTARLARYLAQLEAAGIAEAAASPITA</sequence>
<proteinExistence type="predicted"/>
<name>A0ABV0G241_9BURK</name>
<feature type="domain" description="SnoaL-like" evidence="1">
    <location>
        <begin position="10"/>
        <end position="117"/>
    </location>
</feature>
<dbReference type="Pfam" id="PF12680">
    <property type="entry name" value="SnoaL_2"/>
    <property type="match status" value="1"/>
</dbReference>
<reference evidence="2 3" key="1">
    <citation type="submission" date="2024-05" db="EMBL/GenBank/DDBJ databases">
        <title>Roseateles sp. DJS-2-20 16S ribosomal RNA gene Genome sequencing and assembly.</title>
        <authorList>
            <person name="Woo H."/>
        </authorList>
    </citation>
    <scope>NUCLEOTIDE SEQUENCE [LARGE SCALE GENOMIC DNA]</scope>
    <source>
        <strain evidence="2 3">DJS-2-20</strain>
    </source>
</reference>
<dbReference type="RefSeq" id="WP_347704603.1">
    <property type="nucleotide sequence ID" value="NZ_JBDPZD010000002.1"/>
</dbReference>
<keyword evidence="3" id="KW-1185">Reference proteome</keyword>
<evidence type="ECO:0000313" key="2">
    <source>
        <dbReference type="EMBL" id="MEO3691791.1"/>
    </source>
</evidence>
<gene>
    <name evidence="2" type="ORF">ABDJ85_09940</name>
</gene>
<dbReference type="Gene3D" id="3.10.450.50">
    <property type="match status" value="1"/>
</dbReference>
<protein>
    <submittedName>
        <fullName evidence="2">Nuclear transport factor 2 family protein</fullName>
    </submittedName>
</protein>
<organism evidence="2 3">
    <name type="scientific">Roseateles paludis</name>
    <dbReference type="NCBI Taxonomy" id="3145238"/>
    <lineage>
        <taxon>Bacteria</taxon>
        <taxon>Pseudomonadati</taxon>
        <taxon>Pseudomonadota</taxon>
        <taxon>Betaproteobacteria</taxon>
        <taxon>Burkholderiales</taxon>
        <taxon>Sphaerotilaceae</taxon>
        <taxon>Roseateles</taxon>
    </lineage>
</organism>
<dbReference type="SUPFAM" id="SSF54427">
    <property type="entry name" value="NTF2-like"/>
    <property type="match status" value="1"/>
</dbReference>
<dbReference type="InterPro" id="IPR032710">
    <property type="entry name" value="NTF2-like_dom_sf"/>
</dbReference>
<dbReference type="EMBL" id="JBDPZD010000002">
    <property type="protein sequence ID" value="MEO3691791.1"/>
    <property type="molecule type" value="Genomic_DNA"/>
</dbReference>
<accession>A0ABV0G241</accession>
<evidence type="ECO:0000259" key="1">
    <source>
        <dbReference type="Pfam" id="PF12680"/>
    </source>
</evidence>
<dbReference type="InterPro" id="IPR037401">
    <property type="entry name" value="SnoaL-like"/>
</dbReference>
<evidence type="ECO:0000313" key="3">
    <source>
        <dbReference type="Proteomes" id="UP001495147"/>
    </source>
</evidence>
<comment type="caution">
    <text evidence="2">The sequence shown here is derived from an EMBL/GenBank/DDBJ whole genome shotgun (WGS) entry which is preliminary data.</text>
</comment>